<name>A0A6P2DA86_9BACT</name>
<evidence type="ECO:0000256" key="1">
    <source>
        <dbReference type="SAM" id="MobiDB-lite"/>
    </source>
</evidence>
<feature type="region of interest" description="Disordered" evidence="1">
    <location>
        <begin position="100"/>
        <end position="133"/>
    </location>
</feature>
<sequence length="241" mass="25373">MGALLVVVILVLISTAVGALAKILNNMQEASNNRRLERERYDRANRAERARNERENERAERPSPRASRSTNTESTSSGSVRTANSDMDRFLAEIDRLRRKAGTNPSPPSQPGSSAPVAPVVQPIKPPAESRQRTRVVAELADSAAASSAAAGFSVSPQAPTRAAPIAAQIEELPVAQVLRPTSSTGAPATKVTKLVGRARPASKTNFGKNLTSLLGSGQGVAMAVVLQEILGPPKSKKGKA</sequence>
<evidence type="ECO:0000313" key="2">
    <source>
        <dbReference type="EMBL" id="VTR96442.1"/>
    </source>
</evidence>
<feature type="compositionally biased region" description="Low complexity" evidence="1">
    <location>
        <begin position="111"/>
        <end position="123"/>
    </location>
</feature>
<keyword evidence="3" id="KW-1185">Reference proteome</keyword>
<evidence type="ECO:0000313" key="3">
    <source>
        <dbReference type="Proteomes" id="UP000464178"/>
    </source>
</evidence>
<organism evidence="2 3">
    <name type="scientific">Gemmata massiliana</name>
    <dbReference type="NCBI Taxonomy" id="1210884"/>
    <lineage>
        <taxon>Bacteria</taxon>
        <taxon>Pseudomonadati</taxon>
        <taxon>Planctomycetota</taxon>
        <taxon>Planctomycetia</taxon>
        <taxon>Gemmatales</taxon>
        <taxon>Gemmataceae</taxon>
        <taxon>Gemmata</taxon>
    </lineage>
</organism>
<dbReference type="RefSeq" id="WP_162670728.1">
    <property type="nucleotide sequence ID" value="NZ_LR593886.1"/>
</dbReference>
<feature type="compositionally biased region" description="Basic and acidic residues" evidence="1">
    <location>
        <begin position="35"/>
        <end position="63"/>
    </location>
</feature>
<feature type="region of interest" description="Disordered" evidence="1">
    <location>
        <begin position="35"/>
        <end position="87"/>
    </location>
</feature>
<proteinExistence type="predicted"/>
<protein>
    <submittedName>
        <fullName evidence="2">Uncharacterized protein</fullName>
    </submittedName>
</protein>
<dbReference type="KEGG" id="gms:SOIL9_12720"/>
<dbReference type="Proteomes" id="UP000464178">
    <property type="component" value="Chromosome"/>
</dbReference>
<reference evidence="2 3" key="1">
    <citation type="submission" date="2019-05" db="EMBL/GenBank/DDBJ databases">
        <authorList>
            <consortium name="Science for Life Laboratories"/>
        </authorList>
    </citation>
    <scope>NUCLEOTIDE SEQUENCE [LARGE SCALE GENOMIC DNA]</scope>
    <source>
        <strain evidence="2">Soil9</strain>
    </source>
</reference>
<accession>A0A6P2DA86</accession>
<feature type="compositionally biased region" description="Polar residues" evidence="1">
    <location>
        <begin position="70"/>
        <end position="85"/>
    </location>
</feature>
<dbReference type="AlphaFoldDB" id="A0A6P2DA86"/>
<gene>
    <name evidence="2" type="ORF">SOIL9_12720</name>
</gene>
<dbReference type="EMBL" id="LR593886">
    <property type="protein sequence ID" value="VTR96442.1"/>
    <property type="molecule type" value="Genomic_DNA"/>
</dbReference>